<dbReference type="SMART" id="SM00450">
    <property type="entry name" value="RHOD"/>
    <property type="match status" value="2"/>
</dbReference>
<dbReference type="SUPFAM" id="SSF52821">
    <property type="entry name" value="Rhodanese/Cell cycle control phosphatase"/>
    <property type="match status" value="2"/>
</dbReference>
<feature type="chain" id="PRO_5039362791" evidence="1">
    <location>
        <begin position="21"/>
        <end position="357"/>
    </location>
</feature>
<dbReference type="PANTHER" id="PTHR43031">
    <property type="entry name" value="FAD-DEPENDENT OXIDOREDUCTASE"/>
    <property type="match status" value="1"/>
</dbReference>
<dbReference type="Pfam" id="PF00581">
    <property type="entry name" value="Rhodanese"/>
    <property type="match status" value="2"/>
</dbReference>
<feature type="domain" description="Rhodanese" evidence="2">
    <location>
        <begin position="238"/>
        <end position="323"/>
    </location>
</feature>
<dbReference type="PROSITE" id="PS51257">
    <property type="entry name" value="PROKAR_LIPOPROTEIN"/>
    <property type="match status" value="1"/>
</dbReference>
<sequence length="357" mass="39598">MIPKWAGLSVGLLLVLSACGNEEALTPKEVKADAANEQEQTEAALEAEFFEDIRQHSYEYMQEPDFDIITAKELYETVIFEDSSDFLILDVRDTSTFAKGHIPGAVNIPYRISVKENMLDQLPEDKTIYVVCFSGHTASQTAGTLNLLGYEAKALQFGMGGYAAGTELGANIPGAPAELEVVKHSFETEGDYELPEVTYKDNLTISEIVMNQAQNYLDKDMPAVIGVPDVKEMVEKEESEEYQLVDIRHEDDYKRGHVPYAINIPYTDLFEADQLKLLDPEKTTVLIGYNGYDASQVNRLLNQLEIPAVPMAYGMSMWAGDESIIGQSPLNFDGTETLPVEELKYDLDGGDVETSCS</sequence>
<organism evidence="3 4">
    <name type="scientific">Salipaludibacillus aurantiacus</name>
    <dbReference type="NCBI Taxonomy" id="1601833"/>
    <lineage>
        <taxon>Bacteria</taxon>
        <taxon>Bacillati</taxon>
        <taxon>Bacillota</taxon>
        <taxon>Bacilli</taxon>
        <taxon>Bacillales</taxon>
        <taxon>Bacillaceae</taxon>
    </lineage>
</organism>
<dbReference type="PROSITE" id="PS00380">
    <property type="entry name" value="RHODANESE_1"/>
    <property type="match status" value="1"/>
</dbReference>
<protein>
    <submittedName>
        <fullName evidence="3">Rhodanese-related sulfurtransferase</fullName>
    </submittedName>
</protein>
<dbReference type="AlphaFoldDB" id="A0A1H9SC99"/>
<dbReference type="CDD" id="cd00158">
    <property type="entry name" value="RHOD"/>
    <property type="match status" value="2"/>
</dbReference>
<dbReference type="GO" id="GO:0004792">
    <property type="term" value="F:thiosulfate-cyanide sulfurtransferase activity"/>
    <property type="evidence" value="ECO:0007669"/>
    <property type="project" value="InterPro"/>
</dbReference>
<gene>
    <name evidence="3" type="ORF">SAMN05518684_104145</name>
</gene>
<keyword evidence="4" id="KW-1185">Reference proteome</keyword>
<feature type="domain" description="Rhodanese" evidence="2">
    <location>
        <begin position="82"/>
        <end position="167"/>
    </location>
</feature>
<evidence type="ECO:0000259" key="2">
    <source>
        <dbReference type="PROSITE" id="PS50206"/>
    </source>
</evidence>
<accession>A0A1H9SC99</accession>
<dbReference type="InterPro" id="IPR001763">
    <property type="entry name" value="Rhodanese-like_dom"/>
</dbReference>
<dbReference type="STRING" id="1601833.SAMN05518684_104145"/>
<dbReference type="InterPro" id="IPR050229">
    <property type="entry name" value="GlpE_sulfurtransferase"/>
</dbReference>
<evidence type="ECO:0000256" key="1">
    <source>
        <dbReference type="SAM" id="SignalP"/>
    </source>
</evidence>
<evidence type="ECO:0000313" key="3">
    <source>
        <dbReference type="EMBL" id="SER82632.1"/>
    </source>
</evidence>
<keyword evidence="3" id="KW-0808">Transferase</keyword>
<keyword evidence="1" id="KW-0732">Signal</keyword>
<name>A0A1H9SC99_9BACI</name>
<dbReference type="EMBL" id="FOGT01000004">
    <property type="protein sequence ID" value="SER82632.1"/>
    <property type="molecule type" value="Genomic_DNA"/>
</dbReference>
<dbReference type="InterPro" id="IPR001307">
    <property type="entry name" value="Thiosulphate_STrfase_CS"/>
</dbReference>
<dbReference type="PROSITE" id="PS50206">
    <property type="entry name" value="RHODANESE_3"/>
    <property type="match status" value="2"/>
</dbReference>
<dbReference type="Gene3D" id="3.40.250.10">
    <property type="entry name" value="Rhodanese-like domain"/>
    <property type="match status" value="2"/>
</dbReference>
<dbReference type="RefSeq" id="WP_093048893.1">
    <property type="nucleotide sequence ID" value="NZ_FOGT01000004.1"/>
</dbReference>
<dbReference type="PANTHER" id="PTHR43031:SF16">
    <property type="entry name" value="OXIDOREDUCTASE"/>
    <property type="match status" value="1"/>
</dbReference>
<dbReference type="OrthoDB" id="9800872at2"/>
<feature type="signal peptide" evidence="1">
    <location>
        <begin position="1"/>
        <end position="20"/>
    </location>
</feature>
<evidence type="ECO:0000313" key="4">
    <source>
        <dbReference type="Proteomes" id="UP000198571"/>
    </source>
</evidence>
<dbReference type="Proteomes" id="UP000198571">
    <property type="component" value="Unassembled WGS sequence"/>
</dbReference>
<reference evidence="4" key="1">
    <citation type="submission" date="2016-10" db="EMBL/GenBank/DDBJ databases">
        <authorList>
            <person name="Varghese N."/>
            <person name="Submissions S."/>
        </authorList>
    </citation>
    <scope>NUCLEOTIDE SEQUENCE [LARGE SCALE GENOMIC DNA]</scope>
    <source>
        <strain evidence="4">S9</strain>
    </source>
</reference>
<proteinExistence type="predicted"/>
<dbReference type="InterPro" id="IPR036873">
    <property type="entry name" value="Rhodanese-like_dom_sf"/>
</dbReference>